<dbReference type="STRING" id="36842.SAMN02194393_04469"/>
<dbReference type="HAMAP" id="MF_00012">
    <property type="entry name" value="IlvD"/>
    <property type="match status" value="1"/>
</dbReference>
<evidence type="ECO:0000256" key="5">
    <source>
        <dbReference type="ARBA" id="ARBA00022723"/>
    </source>
</evidence>
<accession>A0A1T5MD03</accession>
<dbReference type="EMBL" id="FUZT01000014">
    <property type="protein sequence ID" value="SKC86116.1"/>
    <property type="molecule type" value="Genomic_DNA"/>
</dbReference>
<dbReference type="SUPFAM" id="SSF143975">
    <property type="entry name" value="IlvD/EDD N-terminal domain-like"/>
    <property type="match status" value="1"/>
</dbReference>
<evidence type="ECO:0000256" key="10">
    <source>
        <dbReference type="ARBA" id="ARBA00023304"/>
    </source>
</evidence>
<dbReference type="Pfam" id="PF24877">
    <property type="entry name" value="ILV_EDD_C"/>
    <property type="match status" value="1"/>
</dbReference>
<feature type="modified residue" description="N6-carboxylysine" evidence="15">
    <location>
        <position position="121"/>
    </location>
</feature>
<evidence type="ECO:0000256" key="7">
    <source>
        <dbReference type="ARBA" id="ARBA00023004"/>
    </source>
</evidence>
<keyword evidence="6 15" id="KW-0460">Magnesium</keyword>
<comment type="pathway">
    <text evidence="12 15">Amino-acid biosynthesis; L-valine biosynthesis; L-valine from pyruvate: step 3/4.</text>
</comment>
<evidence type="ECO:0000256" key="6">
    <source>
        <dbReference type="ARBA" id="ARBA00022842"/>
    </source>
</evidence>
<proteinExistence type="inferred from homology"/>
<comment type="catalytic activity">
    <reaction evidence="11">
        <text>(2R)-2,3-dihydroxy-3-methylbutanoate = 3-methyl-2-oxobutanoate + H2O</text>
        <dbReference type="Rhea" id="RHEA:24809"/>
        <dbReference type="ChEBI" id="CHEBI:11851"/>
        <dbReference type="ChEBI" id="CHEBI:15377"/>
        <dbReference type="ChEBI" id="CHEBI:49072"/>
        <dbReference type="EC" id="4.2.1.9"/>
    </reaction>
    <physiologicalReaction direction="left-to-right" evidence="11">
        <dbReference type="Rhea" id="RHEA:24810"/>
    </physiologicalReaction>
</comment>
<keyword evidence="8 15" id="KW-0411">Iron-sulfur</keyword>
<comment type="subunit">
    <text evidence="15">Homodimer.</text>
</comment>
<comment type="function">
    <text evidence="15">Functions in the biosynthesis of branched-chain amino acids. Catalyzes the dehydration of (2R,3R)-2,3-dihydroxy-3-methylpentanoate (2,3-dihydroxy-3-methylvalerate) into 2-oxo-3-methylpentanoate (2-oxo-3-methylvalerate) and of (2R)-2,3-dihydroxy-3-methylbutanoate (2,3-dihydroxyisovalerate) into 2-oxo-3-methylbutanoate (2-oxoisovalerate), the penultimate precursor to L-isoleucine and L-valine, respectively.</text>
</comment>
<evidence type="ECO:0000256" key="3">
    <source>
        <dbReference type="ARBA" id="ARBA00022605"/>
    </source>
</evidence>
<dbReference type="InterPro" id="IPR042096">
    <property type="entry name" value="Dihydro-acid_dehy_C"/>
</dbReference>
<evidence type="ECO:0000259" key="16">
    <source>
        <dbReference type="Pfam" id="PF00920"/>
    </source>
</evidence>
<comment type="caution">
    <text evidence="15">Lacks conserved residue(s) required for the propagation of feature annotation.</text>
</comment>
<dbReference type="NCBIfam" id="NF002068">
    <property type="entry name" value="PRK00911.1"/>
    <property type="match status" value="1"/>
</dbReference>
<evidence type="ECO:0000313" key="18">
    <source>
        <dbReference type="EMBL" id="SKC86116.1"/>
    </source>
</evidence>
<evidence type="ECO:0000259" key="17">
    <source>
        <dbReference type="Pfam" id="PF24877"/>
    </source>
</evidence>
<dbReference type="RefSeq" id="WP_079494818.1">
    <property type="nucleotide sequence ID" value="NZ_FUZT01000014.1"/>
</dbReference>
<gene>
    <name evidence="15" type="primary">ilvD</name>
    <name evidence="18" type="ORF">SAMN02194393_04469</name>
</gene>
<dbReference type="UniPathway" id="UPA00049">
    <property type="reaction ID" value="UER00061"/>
</dbReference>
<dbReference type="SUPFAM" id="SSF52016">
    <property type="entry name" value="LeuD/IlvD-like"/>
    <property type="match status" value="1"/>
</dbReference>
<evidence type="ECO:0000256" key="15">
    <source>
        <dbReference type="HAMAP-Rule" id="MF_00012"/>
    </source>
</evidence>
<dbReference type="GO" id="GO:0009097">
    <property type="term" value="P:isoleucine biosynthetic process"/>
    <property type="evidence" value="ECO:0007669"/>
    <property type="project" value="UniProtKB-UniRule"/>
</dbReference>
<comment type="pathway">
    <text evidence="13 15">Amino-acid biosynthesis; L-isoleucine biosynthesis; L-isoleucine from 2-oxobutanoate: step 3/4.</text>
</comment>
<evidence type="ECO:0000256" key="2">
    <source>
        <dbReference type="ARBA" id="ARBA00006486"/>
    </source>
</evidence>
<keyword evidence="3 15" id="KW-0028">Amino-acid biosynthesis</keyword>
<name>A0A1T5MD03_9FIRM</name>
<dbReference type="Gene3D" id="3.50.30.80">
    <property type="entry name" value="IlvD/EDD C-terminal domain-like"/>
    <property type="match status" value="1"/>
</dbReference>
<reference evidence="18 19" key="1">
    <citation type="submission" date="2017-02" db="EMBL/GenBank/DDBJ databases">
        <authorList>
            <person name="Peterson S.W."/>
        </authorList>
    </citation>
    <scope>NUCLEOTIDE SEQUENCE [LARGE SCALE GENOMIC DNA]</scope>
    <source>
        <strain evidence="18 19">M1</strain>
    </source>
</reference>
<evidence type="ECO:0000256" key="8">
    <source>
        <dbReference type="ARBA" id="ARBA00023014"/>
    </source>
</evidence>
<keyword evidence="5 15" id="KW-0479">Metal-binding</keyword>
<dbReference type="AlphaFoldDB" id="A0A1T5MD03"/>
<evidence type="ECO:0000256" key="1">
    <source>
        <dbReference type="ARBA" id="ARBA00001946"/>
    </source>
</evidence>
<protein>
    <recommendedName>
        <fullName evidence="14 15">Dihydroxy-acid dehydratase</fullName>
        <shortName evidence="15">DAD</shortName>
        <ecNumber evidence="14 15">4.2.1.9</ecNumber>
    </recommendedName>
</protein>
<evidence type="ECO:0000256" key="4">
    <source>
        <dbReference type="ARBA" id="ARBA00022714"/>
    </source>
</evidence>
<dbReference type="OrthoDB" id="9807077at2"/>
<feature type="domain" description="Dihydroxy-acid/6-phosphogluconate dehydratase C-terminal" evidence="17">
    <location>
        <begin position="358"/>
        <end position="549"/>
    </location>
</feature>
<dbReference type="FunFam" id="3.50.30.80:FF:000001">
    <property type="entry name" value="Dihydroxy-acid dehydratase"/>
    <property type="match status" value="1"/>
</dbReference>
<keyword evidence="4 15" id="KW-0001">2Fe-2S</keyword>
<organism evidence="18 19">
    <name type="scientific">Maledivibacter halophilus</name>
    <dbReference type="NCBI Taxonomy" id="36842"/>
    <lineage>
        <taxon>Bacteria</taxon>
        <taxon>Bacillati</taxon>
        <taxon>Bacillota</taxon>
        <taxon>Clostridia</taxon>
        <taxon>Peptostreptococcales</taxon>
        <taxon>Caminicellaceae</taxon>
        <taxon>Maledivibacter</taxon>
    </lineage>
</organism>
<evidence type="ECO:0000313" key="19">
    <source>
        <dbReference type="Proteomes" id="UP000190285"/>
    </source>
</evidence>
<dbReference type="EC" id="4.2.1.9" evidence="14 15"/>
<dbReference type="NCBIfam" id="TIGR00110">
    <property type="entry name" value="ilvD"/>
    <property type="match status" value="1"/>
</dbReference>
<evidence type="ECO:0000256" key="12">
    <source>
        <dbReference type="ARBA" id="ARBA00029436"/>
    </source>
</evidence>
<feature type="domain" description="Dihydroxy-acid/6-phosphogluconate dehydratase N-terminal" evidence="16">
    <location>
        <begin position="31"/>
        <end position="348"/>
    </location>
</feature>
<dbReference type="InterPro" id="IPR004404">
    <property type="entry name" value="DihydroxyA_deHydtase"/>
</dbReference>
<comment type="catalytic activity">
    <reaction evidence="15">
        <text>(2R,3R)-2,3-dihydroxy-3-methylpentanoate = (S)-3-methyl-2-oxopentanoate + H2O</text>
        <dbReference type="Rhea" id="RHEA:27694"/>
        <dbReference type="ChEBI" id="CHEBI:15377"/>
        <dbReference type="ChEBI" id="CHEBI:35146"/>
        <dbReference type="ChEBI" id="CHEBI:49258"/>
        <dbReference type="EC" id="4.2.1.9"/>
    </reaction>
</comment>
<dbReference type="GO" id="GO:0004160">
    <property type="term" value="F:dihydroxy-acid dehydratase activity"/>
    <property type="evidence" value="ECO:0007669"/>
    <property type="project" value="UniProtKB-UniRule"/>
</dbReference>
<dbReference type="InterPro" id="IPR056740">
    <property type="entry name" value="ILV_EDD_C"/>
</dbReference>
<dbReference type="PROSITE" id="PS00887">
    <property type="entry name" value="ILVD_EDD_2"/>
    <property type="match status" value="1"/>
</dbReference>
<keyword evidence="10 15" id="KW-0100">Branched-chain amino acid biosynthesis</keyword>
<dbReference type="PANTHER" id="PTHR43661:SF3">
    <property type="entry name" value="D-XYLONATE DEHYDRATASE YAGF-RELATED"/>
    <property type="match status" value="1"/>
</dbReference>
<dbReference type="Pfam" id="PF00920">
    <property type="entry name" value="ILVD_EDD_N"/>
    <property type="match status" value="1"/>
</dbReference>
<keyword evidence="7 15" id="KW-0408">Iron</keyword>
<feature type="binding site" evidence="15">
    <location>
        <position position="120"/>
    </location>
    <ligand>
        <name>Mg(2+)</name>
        <dbReference type="ChEBI" id="CHEBI:18420"/>
    </ligand>
</feature>
<dbReference type="InterPro" id="IPR037237">
    <property type="entry name" value="IlvD/EDD_N"/>
</dbReference>
<keyword evidence="9 15" id="KW-0456">Lyase</keyword>
<dbReference type="PANTHER" id="PTHR43661">
    <property type="entry name" value="D-XYLONATE DEHYDRATASE"/>
    <property type="match status" value="1"/>
</dbReference>
<feature type="binding site" evidence="15">
    <location>
        <position position="442"/>
    </location>
    <ligand>
        <name>Mg(2+)</name>
        <dbReference type="ChEBI" id="CHEBI:18420"/>
    </ligand>
</feature>
<feature type="active site" description="Proton acceptor" evidence="15">
    <location>
        <position position="468"/>
    </location>
</feature>
<feature type="binding site" evidence="15">
    <location>
        <position position="78"/>
    </location>
    <ligand>
        <name>Mg(2+)</name>
        <dbReference type="ChEBI" id="CHEBI:18420"/>
    </ligand>
</feature>
<dbReference type="Proteomes" id="UP000190285">
    <property type="component" value="Unassembled WGS sequence"/>
</dbReference>
<evidence type="ECO:0000256" key="9">
    <source>
        <dbReference type="ARBA" id="ARBA00023239"/>
    </source>
</evidence>
<dbReference type="PROSITE" id="PS00886">
    <property type="entry name" value="ILVD_EDD_1"/>
    <property type="match status" value="1"/>
</dbReference>
<evidence type="ECO:0000256" key="13">
    <source>
        <dbReference type="ARBA" id="ARBA00029437"/>
    </source>
</evidence>
<keyword evidence="19" id="KW-1185">Reference proteome</keyword>
<comment type="similarity">
    <text evidence="2 15">Belongs to the IlvD/Edd family.</text>
</comment>
<dbReference type="InterPro" id="IPR000581">
    <property type="entry name" value="ILV_EDD_N"/>
</dbReference>
<dbReference type="GO" id="GO:0005829">
    <property type="term" value="C:cytosol"/>
    <property type="evidence" value="ECO:0007669"/>
    <property type="project" value="TreeGrafter"/>
</dbReference>
<dbReference type="UniPathway" id="UPA00047">
    <property type="reaction ID" value="UER00057"/>
</dbReference>
<dbReference type="GO" id="GO:0051537">
    <property type="term" value="F:2 iron, 2 sulfur cluster binding"/>
    <property type="evidence" value="ECO:0007669"/>
    <property type="project" value="UniProtKB-UniRule"/>
</dbReference>
<comment type="cofactor">
    <cofactor evidence="1 15">
        <name>Mg(2+)</name>
        <dbReference type="ChEBI" id="CHEBI:18420"/>
    </cofactor>
</comment>
<evidence type="ECO:0000256" key="14">
    <source>
        <dbReference type="ARBA" id="ARBA00029490"/>
    </source>
</evidence>
<sequence>MRSDQVKSGYKRATQRSLLKATGLSDEDLKKPLVGIVNSFNEVNPGHVHLNEITDMVKLGVSSEGGTPVEFPVIALCDGIAMGHSGMRYPLASRELIADSIESMAEGHQLDALVMVTNCDKITPGMMIAAARLDIPSILISGGVMYGGYWNGKRIDGSKCYEAVGKVAAGKMTIEELSDFENEATPGCGACGLLGTANSMNILSEVLGMSLPWNSTIPAYLAKRKALAKKTGQQIMKLIKDDIKPSKILTKEAILNAIVVDMAIGGSSNTVLHLLAIAHEANANISLELFDEISKKVPRICSFSPGGSHLIEDLYRAGGTQAVIKELADHNLINLDEMTVTGKTVRENLKETAVRDREVIRSLEDPYYPEGGIAVLKGNLAPEGAIVKQSAVAKEMLVYSGVARVFDLEEDAVEAILSNKIKAGDVVIIRYEGPKGGPGMREMLTPTASIAGVGLDKEVALITDGRFSGATRGASIGHVSPEAAEGGPIALIEDGDIIDIDIPNRSLNIRISDKELKARREKWVRPEPKVKKGYLTRYSKLVKSASYGAVVE</sequence>
<dbReference type="GO" id="GO:0000287">
    <property type="term" value="F:magnesium ion binding"/>
    <property type="evidence" value="ECO:0007669"/>
    <property type="project" value="UniProtKB-UniRule"/>
</dbReference>
<comment type="cofactor">
    <cofactor evidence="15">
        <name>[2Fe-2S] cluster</name>
        <dbReference type="ChEBI" id="CHEBI:190135"/>
    </cofactor>
    <text evidence="15">Binds 1 [2Fe-2S] cluster per subunit. This cluster acts as a Lewis acid cofactor.</text>
</comment>
<dbReference type="GO" id="GO:0009099">
    <property type="term" value="P:L-valine biosynthetic process"/>
    <property type="evidence" value="ECO:0007669"/>
    <property type="project" value="UniProtKB-UniRule"/>
</dbReference>
<feature type="binding site" description="via carbamate group" evidence="15">
    <location>
        <position position="121"/>
    </location>
    <ligand>
        <name>Mg(2+)</name>
        <dbReference type="ChEBI" id="CHEBI:18420"/>
    </ligand>
</feature>
<evidence type="ECO:0000256" key="11">
    <source>
        <dbReference type="ARBA" id="ARBA00029304"/>
    </source>
</evidence>
<dbReference type="InterPro" id="IPR020558">
    <property type="entry name" value="DiOHA_6PGluconate_deHydtase_CS"/>
</dbReference>